<evidence type="ECO:0000259" key="8">
    <source>
        <dbReference type="Pfam" id="PF14322"/>
    </source>
</evidence>
<keyword evidence="4" id="KW-0472">Membrane</keyword>
<feature type="domain" description="SusD-like N-terminal" evidence="8">
    <location>
        <begin position="69"/>
        <end position="222"/>
    </location>
</feature>
<evidence type="ECO:0000256" key="5">
    <source>
        <dbReference type="ARBA" id="ARBA00023237"/>
    </source>
</evidence>
<keyword evidence="3 6" id="KW-0732">Signal</keyword>
<gene>
    <name evidence="9" type="ORF">N1F79_00910</name>
</gene>
<dbReference type="InterPro" id="IPR012944">
    <property type="entry name" value="SusD_RagB_dom"/>
</dbReference>
<dbReference type="PROSITE" id="PS51257">
    <property type="entry name" value="PROKAR_LIPOPROTEIN"/>
    <property type="match status" value="1"/>
</dbReference>
<keyword evidence="5" id="KW-0998">Cell outer membrane</keyword>
<accession>A0ABU7XPC3</accession>
<evidence type="ECO:0000256" key="1">
    <source>
        <dbReference type="ARBA" id="ARBA00004442"/>
    </source>
</evidence>
<comment type="caution">
    <text evidence="9">The sequence shown here is derived from an EMBL/GenBank/DDBJ whole genome shotgun (WGS) entry which is preliminary data.</text>
</comment>
<dbReference type="RefSeq" id="WP_303308681.1">
    <property type="nucleotide sequence ID" value="NZ_JAODOP010000001.1"/>
</dbReference>
<sequence>MKKNMKILSLVLLLVVSSCSDYLDIEPTGLVIPKSVEEYRAFLTAAYSFTTNHKVLTAYRSDELNLSSASLGVEQYKDNFIWNDVDRDPNARSFPYADFYTTIFYVNHIIDQKENITGDSEEVQQLLGEAYALRALQYFELLNLYAEPYNQVTASADLGVPVVTIYELDRAYSRESVEKVYTLILDDIAKSKTLLNLEVQPTGLNYRFSKQAVSAFATRVYLFQQEWQLAINEADAALAINNALLDLNIDESVLASEYDTVESILALEPSSSFDLSYYTSISSALLNTYNPTEDLRYAQYFISARGEIRAVKNADDKYKCSFRTSELYLSKAESYAALNQLSNAVDALRPLIKARYTPVAAIAYENELLAMSQEILLEEILNERFRELAIEGHRWNDLRRTSRKAITKIYDGIQYQLDQNDDRYTIPFPVDATINNPNLN</sequence>
<dbReference type="EMBL" id="JAODOP010000001">
    <property type="protein sequence ID" value="MEF3831675.1"/>
    <property type="molecule type" value="Genomic_DNA"/>
</dbReference>
<comment type="similarity">
    <text evidence="2">Belongs to the SusD family.</text>
</comment>
<feature type="domain" description="RagB/SusD" evidence="7">
    <location>
        <begin position="316"/>
        <end position="422"/>
    </location>
</feature>
<evidence type="ECO:0000313" key="9">
    <source>
        <dbReference type="EMBL" id="MEF3831675.1"/>
    </source>
</evidence>
<name>A0ABU7XPC3_9FLAO</name>
<feature type="signal peptide" evidence="6">
    <location>
        <begin position="1"/>
        <end position="23"/>
    </location>
</feature>
<evidence type="ECO:0000256" key="6">
    <source>
        <dbReference type="SAM" id="SignalP"/>
    </source>
</evidence>
<evidence type="ECO:0000259" key="7">
    <source>
        <dbReference type="Pfam" id="PF07980"/>
    </source>
</evidence>
<dbReference type="InterPro" id="IPR033985">
    <property type="entry name" value="SusD-like_N"/>
</dbReference>
<evidence type="ECO:0000256" key="3">
    <source>
        <dbReference type="ARBA" id="ARBA00022729"/>
    </source>
</evidence>
<evidence type="ECO:0000313" key="10">
    <source>
        <dbReference type="Proteomes" id="UP001337305"/>
    </source>
</evidence>
<evidence type="ECO:0000256" key="2">
    <source>
        <dbReference type="ARBA" id="ARBA00006275"/>
    </source>
</evidence>
<comment type="subcellular location">
    <subcellularLocation>
        <location evidence="1">Cell outer membrane</location>
    </subcellularLocation>
</comment>
<protein>
    <submittedName>
        <fullName evidence="9">RagB/SusD family nutrient uptake outer membrane protein</fullName>
    </submittedName>
</protein>
<feature type="chain" id="PRO_5047417066" evidence="6">
    <location>
        <begin position="24"/>
        <end position="440"/>
    </location>
</feature>
<organism evidence="9 10">
    <name type="scientific">Flavivirga spongiicola</name>
    <dbReference type="NCBI Taxonomy" id="421621"/>
    <lineage>
        <taxon>Bacteria</taxon>
        <taxon>Pseudomonadati</taxon>
        <taxon>Bacteroidota</taxon>
        <taxon>Flavobacteriia</taxon>
        <taxon>Flavobacteriales</taxon>
        <taxon>Flavobacteriaceae</taxon>
        <taxon>Flavivirga</taxon>
    </lineage>
</organism>
<dbReference type="SUPFAM" id="SSF48452">
    <property type="entry name" value="TPR-like"/>
    <property type="match status" value="1"/>
</dbReference>
<dbReference type="InterPro" id="IPR011990">
    <property type="entry name" value="TPR-like_helical_dom_sf"/>
</dbReference>
<proteinExistence type="inferred from homology"/>
<dbReference type="Proteomes" id="UP001337305">
    <property type="component" value="Unassembled WGS sequence"/>
</dbReference>
<dbReference type="Gene3D" id="1.25.40.390">
    <property type="match status" value="1"/>
</dbReference>
<keyword evidence="10" id="KW-1185">Reference proteome</keyword>
<reference evidence="9 10" key="1">
    <citation type="submission" date="2022-09" db="EMBL/GenBank/DDBJ databases">
        <title>Genome sequencing of Flavivirga sp. MEBiC05379.</title>
        <authorList>
            <person name="Oh H.-M."/>
            <person name="Kwon K.K."/>
            <person name="Park M.J."/>
            <person name="Yang S.-H."/>
        </authorList>
    </citation>
    <scope>NUCLEOTIDE SEQUENCE [LARGE SCALE GENOMIC DNA]</scope>
    <source>
        <strain evidence="9 10">MEBiC05379</strain>
    </source>
</reference>
<dbReference type="Pfam" id="PF14322">
    <property type="entry name" value="SusD-like_3"/>
    <property type="match status" value="1"/>
</dbReference>
<dbReference type="Pfam" id="PF07980">
    <property type="entry name" value="SusD_RagB"/>
    <property type="match status" value="1"/>
</dbReference>
<evidence type="ECO:0000256" key="4">
    <source>
        <dbReference type="ARBA" id="ARBA00023136"/>
    </source>
</evidence>